<reference evidence="1 2" key="1">
    <citation type="journal article" date="2018" name="Mol. Biol. Evol.">
        <title>Broad Genomic Sampling Reveals a Smut Pathogenic Ancestry of the Fungal Clade Ustilaginomycotina.</title>
        <authorList>
            <person name="Kijpornyongpan T."/>
            <person name="Mondo S.J."/>
            <person name="Barry K."/>
            <person name="Sandor L."/>
            <person name="Lee J."/>
            <person name="Lipzen A."/>
            <person name="Pangilinan J."/>
            <person name="LaButti K."/>
            <person name="Hainaut M."/>
            <person name="Henrissat B."/>
            <person name="Grigoriev I.V."/>
            <person name="Spatafora J.W."/>
            <person name="Aime M.C."/>
        </authorList>
    </citation>
    <scope>NUCLEOTIDE SEQUENCE [LARGE SCALE GENOMIC DNA]</scope>
    <source>
        <strain evidence="1 2">SA 807</strain>
    </source>
</reference>
<sequence length="273" mass="30785">MSGMEWRYEMRRDCQEIIPGLYLGPLESSKSLTKLQSLGITSVLILRAPHEEPFLRPRFPEELTYLILQVEDKEVENLIRIYPSVRGFLLSEMAKGGKVLVHDDGGISRAPAVVVMFIMEQRRMTYESAMAFVQSRRYCMHMNQGFVWQVKEFESIYNAEQTQSQMTIMGMATTKAAGMSNKGKGRAVASTSSSTAPNHPNLNQQAGDEMTIDSDILSHLDDDDEQDDSIAGRRSKKRRKKRRLSSSSSNGSSFERDMEIEDSTRRTGPSASP</sequence>
<organism evidence="1 2">
    <name type="scientific">Violaceomyces palustris</name>
    <dbReference type="NCBI Taxonomy" id="1673888"/>
    <lineage>
        <taxon>Eukaryota</taxon>
        <taxon>Fungi</taxon>
        <taxon>Dikarya</taxon>
        <taxon>Basidiomycota</taxon>
        <taxon>Ustilaginomycotina</taxon>
        <taxon>Ustilaginomycetes</taxon>
        <taxon>Violaceomycetales</taxon>
        <taxon>Violaceomycetaceae</taxon>
        <taxon>Violaceomyces</taxon>
    </lineage>
</organism>
<evidence type="ECO:0000313" key="2">
    <source>
        <dbReference type="Proteomes" id="UP000245626"/>
    </source>
</evidence>
<dbReference type="Proteomes" id="UP000245626">
    <property type="component" value="Unassembled WGS sequence"/>
</dbReference>
<keyword evidence="2" id="KW-1185">Reference proteome</keyword>
<dbReference type="EMBL" id="KZ819994">
    <property type="protein sequence ID" value="PWN49892.1"/>
    <property type="molecule type" value="Genomic_DNA"/>
</dbReference>
<gene>
    <name evidence="1" type="ORF">IE53DRAFT_387854</name>
</gene>
<proteinExistence type="predicted"/>
<evidence type="ECO:0000313" key="1">
    <source>
        <dbReference type="EMBL" id="PWN49892.1"/>
    </source>
</evidence>
<accession>A0ACD0NVP0</accession>
<name>A0ACD0NVP0_9BASI</name>
<protein>
    <submittedName>
        <fullName evidence="1">Phosphatases II</fullName>
    </submittedName>
</protein>